<dbReference type="AlphaFoldDB" id="A0A9Q3GF49"/>
<dbReference type="SUPFAM" id="SSF81901">
    <property type="entry name" value="HCP-like"/>
    <property type="match status" value="3"/>
</dbReference>
<feature type="compositionally biased region" description="Polar residues" evidence="2">
    <location>
        <begin position="46"/>
        <end position="63"/>
    </location>
</feature>
<protein>
    <recommendedName>
        <fullName evidence="7">ERAD-associated protein</fullName>
    </recommendedName>
</protein>
<dbReference type="GO" id="GO:0005789">
    <property type="term" value="C:endoplasmic reticulum membrane"/>
    <property type="evidence" value="ECO:0007669"/>
    <property type="project" value="TreeGrafter"/>
</dbReference>
<feature type="region of interest" description="Disordered" evidence="2">
    <location>
        <begin position="35"/>
        <end position="72"/>
    </location>
</feature>
<feature type="chain" id="PRO_5040491338" description="ERAD-associated protein" evidence="4">
    <location>
        <begin position="30"/>
        <end position="1062"/>
    </location>
</feature>
<evidence type="ECO:0000313" key="5">
    <source>
        <dbReference type="EMBL" id="MBW0464846.1"/>
    </source>
</evidence>
<keyword evidence="3" id="KW-1133">Transmembrane helix</keyword>
<gene>
    <name evidence="5" type="ORF">O181_004561</name>
</gene>
<dbReference type="InterPro" id="IPR011990">
    <property type="entry name" value="TPR-like_helical_dom_sf"/>
</dbReference>
<keyword evidence="6" id="KW-1185">Reference proteome</keyword>
<keyword evidence="4" id="KW-0732">Signal</keyword>
<dbReference type="Proteomes" id="UP000765509">
    <property type="component" value="Unassembled WGS sequence"/>
</dbReference>
<feature type="transmembrane region" description="Helical" evidence="3">
    <location>
        <begin position="942"/>
        <end position="961"/>
    </location>
</feature>
<evidence type="ECO:0000256" key="3">
    <source>
        <dbReference type="SAM" id="Phobius"/>
    </source>
</evidence>
<accession>A0A9Q3GF49</accession>
<feature type="compositionally biased region" description="Basic and acidic residues" evidence="2">
    <location>
        <begin position="1041"/>
        <end position="1062"/>
    </location>
</feature>
<dbReference type="PANTHER" id="PTHR11102">
    <property type="entry name" value="SEL-1-LIKE PROTEIN"/>
    <property type="match status" value="1"/>
</dbReference>
<feature type="compositionally biased region" description="Polar residues" evidence="2">
    <location>
        <begin position="894"/>
        <end position="906"/>
    </location>
</feature>
<feature type="compositionally biased region" description="Polar residues" evidence="2">
    <location>
        <begin position="1023"/>
        <end position="1038"/>
    </location>
</feature>
<dbReference type="Gene3D" id="1.25.40.10">
    <property type="entry name" value="Tetratricopeptide repeat domain"/>
    <property type="match status" value="3"/>
</dbReference>
<sequence>MPRRSPIIFSVCMGLAGLALIAIVNSVLALHQHDSAQNQHKHSADHSPQSFGHSNPQTATDSDVSPPPRTREQEGLALYNRAQRLLSHVQSHSHLVPPHTSLHPPISIFSPSSYTPLLEDSPWFNRGGFSFILKLLRKFESSSSGYPQTSSPKSESKTSGLLLILGFPRKIFNCFGRTSTRITKSGRKSASAKILGQREAEEATFRSIELLNKAAFEFGNIDAGMTLGNLWLWGGSPPSVIPRNPHKAMEAFQWVADLTGNATAQANLAFLYASGYGGVLGQNLTYVGDQSAALLHYTFAALGGDFPAEISLGYRHWVGIGTKQSCREALPFYKSAAEKSMRSFNSGPPGGRHMPPVKVRLSDREGGVYGPGASVASTGNNKLYHSPQQPVTIQAWNDVLEFYQFHAERGDASFMFRLGRIYYQGFGTVGDNIQDFALTNGRNYLKALKWFNRIARTVWPRDPEAATSPSGHAFQNKLGQWQTPMVGAYDSTKDVKLTADETQTVAAGLSAGFLGRLYLRGEGVPRNYAKAFLWFSRGASQGDRESQNGLGVMYRDGLGVQRNIEKAVNYFQLAANAELADAYVNLGKYYMDIDPLASIPHFDNAIKHGDSYQSYYYLAEINTLNFQQFNRPELCPIAVAFYKRVAERGDWFEEVFWKSEKAWADGDEATALLGFWMMAERGYEVAQNNVAYLLDRHKKGIRLPKEWNSNNSTDRLALTYWTRSAAQDNIDALVKMGDYYLHGYGTISGQPQPEKAAACYQTATNTHLSAMAMWNLGWLHENGIGVSQDYHLAKRFYDLALETNSEASLPVTLSLFNLYVRSLWGYIVHGEPKYLSVFTSLTDDPTGSGWWSLRRLRDEITRRWFGIAPPPGAGQVQGDDDPNQNRDMHISDADPTNTQRALQQDENPVELVRNARERERRMGEDGEEEDDLFLMTSPGDDFLETLGILILCLGLGAFMFFRQQREANAARIEAERQNDVLPEAAHDFIQPQELNPTINNTNLESDMNQLAAGHEPTQTFNEATNITTSTSGDSSQPQEVPGERKEESDSIRRRVRPVRDEN</sequence>
<evidence type="ECO:0008006" key="7">
    <source>
        <dbReference type="Google" id="ProtNLM"/>
    </source>
</evidence>
<reference evidence="5" key="1">
    <citation type="submission" date="2021-03" db="EMBL/GenBank/DDBJ databases">
        <title>Draft genome sequence of rust myrtle Austropuccinia psidii MF-1, a brazilian biotype.</title>
        <authorList>
            <person name="Quecine M.C."/>
            <person name="Pachon D.M.R."/>
            <person name="Bonatelli M.L."/>
            <person name="Correr F.H."/>
            <person name="Franceschini L.M."/>
            <person name="Leite T.F."/>
            <person name="Margarido G.R.A."/>
            <person name="Almeida C.A."/>
            <person name="Ferrarezi J.A."/>
            <person name="Labate C.A."/>
        </authorList>
    </citation>
    <scope>NUCLEOTIDE SEQUENCE</scope>
    <source>
        <strain evidence="5">MF-1</strain>
    </source>
</reference>
<evidence type="ECO:0000313" key="6">
    <source>
        <dbReference type="Proteomes" id="UP000765509"/>
    </source>
</evidence>
<feature type="region of interest" description="Disordered" evidence="2">
    <location>
        <begin position="868"/>
        <end position="912"/>
    </location>
</feature>
<dbReference type="GO" id="GO:0036503">
    <property type="term" value="P:ERAD pathway"/>
    <property type="evidence" value="ECO:0007669"/>
    <property type="project" value="TreeGrafter"/>
</dbReference>
<dbReference type="SMART" id="SM00671">
    <property type="entry name" value="SEL1"/>
    <property type="match status" value="8"/>
</dbReference>
<dbReference type="InterPro" id="IPR006597">
    <property type="entry name" value="Sel1-like"/>
</dbReference>
<dbReference type="InterPro" id="IPR050767">
    <property type="entry name" value="Sel1_AlgK"/>
</dbReference>
<name>A0A9Q3GF49_9BASI</name>
<comment type="similarity">
    <text evidence="1">Belongs to the sel-1 family.</text>
</comment>
<feature type="signal peptide" evidence="4">
    <location>
        <begin position="1"/>
        <end position="29"/>
    </location>
</feature>
<evidence type="ECO:0000256" key="1">
    <source>
        <dbReference type="ARBA" id="ARBA00038101"/>
    </source>
</evidence>
<keyword evidence="3" id="KW-0472">Membrane</keyword>
<dbReference type="PANTHER" id="PTHR11102:SF147">
    <property type="entry name" value="SEL1L ADAPTOR SUBUNIT OF ERAD E3 UBIQUITIN LIGASE"/>
    <property type="match status" value="1"/>
</dbReference>
<proteinExistence type="inferred from homology"/>
<evidence type="ECO:0000256" key="4">
    <source>
        <dbReference type="SAM" id="SignalP"/>
    </source>
</evidence>
<organism evidence="5 6">
    <name type="scientific">Austropuccinia psidii MF-1</name>
    <dbReference type="NCBI Taxonomy" id="1389203"/>
    <lineage>
        <taxon>Eukaryota</taxon>
        <taxon>Fungi</taxon>
        <taxon>Dikarya</taxon>
        <taxon>Basidiomycota</taxon>
        <taxon>Pucciniomycotina</taxon>
        <taxon>Pucciniomycetes</taxon>
        <taxon>Pucciniales</taxon>
        <taxon>Sphaerophragmiaceae</taxon>
        <taxon>Austropuccinia</taxon>
    </lineage>
</organism>
<comment type="caution">
    <text evidence="5">The sequence shown here is derived from an EMBL/GenBank/DDBJ whole genome shotgun (WGS) entry which is preliminary data.</text>
</comment>
<dbReference type="Pfam" id="PF08238">
    <property type="entry name" value="Sel1"/>
    <property type="match status" value="8"/>
</dbReference>
<dbReference type="EMBL" id="AVOT02000897">
    <property type="protein sequence ID" value="MBW0464846.1"/>
    <property type="molecule type" value="Genomic_DNA"/>
</dbReference>
<feature type="compositionally biased region" description="Basic and acidic residues" evidence="2">
    <location>
        <begin position="883"/>
        <end position="892"/>
    </location>
</feature>
<evidence type="ECO:0000256" key="2">
    <source>
        <dbReference type="SAM" id="MobiDB-lite"/>
    </source>
</evidence>
<keyword evidence="3" id="KW-0812">Transmembrane</keyword>
<feature type="region of interest" description="Disordered" evidence="2">
    <location>
        <begin position="1023"/>
        <end position="1062"/>
    </location>
</feature>
<dbReference type="OrthoDB" id="27934at2759"/>